<organism evidence="2">
    <name type="scientific">Lygus hesperus</name>
    <name type="common">Western plant bug</name>
    <dbReference type="NCBI Taxonomy" id="30085"/>
    <lineage>
        <taxon>Eukaryota</taxon>
        <taxon>Metazoa</taxon>
        <taxon>Ecdysozoa</taxon>
        <taxon>Arthropoda</taxon>
        <taxon>Hexapoda</taxon>
        <taxon>Insecta</taxon>
        <taxon>Pterygota</taxon>
        <taxon>Neoptera</taxon>
        <taxon>Paraneoptera</taxon>
        <taxon>Hemiptera</taxon>
        <taxon>Heteroptera</taxon>
        <taxon>Panheteroptera</taxon>
        <taxon>Cimicomorpha</taxon>
        <taxon>Miridae</taxon>
        <taxon>Mirini</taxon>
        <taxon>Lygus</taxon>
    </lineage>
</organism>
<name>A0A146LT81_LYGHE</name>
<feature type="region of interest" description="Disordered" evidence="1">
    <location>
        <begin position="1"/>
        <end position="75"/>
    </location>
</feature>
<dbReference type="EMBL" id="GDHC01008160">
    <property type="protein sequence ID" value="JAQ10469.1"/>
    <property type="molecule type" value="Transcribed_RNA"/>
</dbReference>
<feature type="compositionally biased region" description="Polar residues" evidence="1">
    <location>
        <begin position="1"/>
        <end position="14"/>
    </location>
</feature>
<feature type="non-terminal residue" evidence="2">
    <location>
        <position position="133"/>
    </location>
</feature>
<accession>A0A146LT81</accession>
<feature type="non-terminal residue" evidence="2">
    <location>
        <position position="1"/>
    </location>
</feature>
<sequence>SFTNYVFNSLTMEENVNDSSGSDFDEDEDPDKIQVPGGGKDLAAAAGILESRESREKIKDESDKSNAKIPMMNMPANSKFAGFPPGYDMMRNATMGAPPSPYGGMNSMAAMASMLSSLGGPLNVGGVFPTSAG</sequence>
<reference evidence="2" key="1">
    <citation type="journal article" date="2016" name="Gigascience">
        <title>De novo construction of an expanded transcriptome assembly for the western tarnished plant bug, Lygus hesperus.</title>
        <authorList>
            <person name="Tassone E.E."/>
            <person name="Geib S.M."/>
            <person name="Hall B."/>
            <person name="Fabrick J.A."/>
            <person name="Brent C.S."/>
            <person name="Hull J.J."/>
        </authorList>
    </citation>
    <scope>NUCLEOTIDE SEQUENCE</scope>
</reference>
<gene>
    <name evidence="2" type="ORF">g.94521</name>
</gene>
<proteinExistence type="predicted"/>
<protein>
    <submittedName>
        <fullName evidence="2">Uncharacterized protein</fullName>
    </submittedName>
</protein>
<evidence type="ECO:0000256" key="1">
    <source>
        <dbReference type="SAM" id="MobiDB-lite"/>
    </source>
</evidence>
<feature type="compositionally biased region" description="Basic and acidic residues" evidence="1">
    <location>
        <begin position="50"/>
        <end position="66"/>
    </location>
</feature>
<dbReference type="AlphaFoldDB" id="A0A146LT81"/>
<evidence type="ECO:0000313" key="2">
    <source>
        <dbReference type="EMBL" id="JAQ10469.1"/>
    </source>
</evidence>